<evidence type="ECO:0000313" key="2">
    <source>
        <dbReference type="Proteomes" id="UP001162156"/>
    </source>
</evidence>
<dbReference type="EMBL" id="JANEYF010001890">
    <property type="protein sequence ID" value="KAJ8955205.1"/>
    <property type="molecule type" value="Genomic_DNA"/>
</dbReference>
<gene>
    <name evidence="1" type="ORF">NQ314_006922</name>
</gene>
<keyword evidence="2" id="KW-1185">Reference proteome</keyword>
<organism evidence="1 2">
    <name type="scientific">Rhamnusium bicolor</name>
    <dbReference type="NCBI Taxonomy" id="1586634"/>
    <lineage>
        <taxon>Eukaryota</taxon>
        <taxon>Metazoa</taxon>
        <taxon>Ecdysozoa</taxon>
        <taxon>Arthropoda</taxon>
        <taxon>Hexapoda</taxon>
        <taxon>Insecta</taxon>
        <taxon>Pterygota</taxon>
        <taxon>Neoptera</taxon>
        <taxon>Endopterygota</taxon>
        <taxon>Coleoptera</taxon>
        <taxon>Polyphaga</taxon>
        <taxon>Cucujiformia</taxon>
        <taxon>Chrysomeloidea</taxon>
        <taxon>Cerambycidae</taxon>
        <taxon>Lepturinae</taxon>
        <taxon>Rhagiini</taxon>
        <taxon>Rhamnusium</taxon>
    </lineage>
</organism>
<sequence>MNVAILLNSIGSITYKLLRDFSFPQKIKEKTFQQLCELLSSQFKSQVSAWRERRKFYALRQAEDEQVSEWYVRIRSAAVTYNFGTELMKILAYGLSVLTNGKIVDH</sequence>
<evidence type="ECO:0000313" key="1">
    <source>
        <dbReference type="EMBL" id="KAJ8955205.1"/>
    </source>
</evidence>
<reference evidence="1" key="1">
    <citation type="journal article" date="2023" name="Insect Mol. Biol.">
        <title>Genome sequencing provides insights into the evolution of gene families encoding plant cell wall-degrading enzymes in longhorned beetles.</title>
        <authorList>
            <person name="Shin N.R."/>
            <person name="Okamura Y."/>
            <person name="Kirsch R."/>
            <person name="Pauchet Y."/>
        </authorList>
    </citation>
    <scope>NUCLEOTIDE SEQUENCE</scope>
    <source>
        <strain evidence="1">RBIC_L_NR</strain>
    </source>
</reference>
<comment type="caution">
    <text evidence="1">The sequence shown here is derived from an EMBL/GenBank/DDBJ whole genome shotgun (WGS) entry which is preliminary data.</text>
</comment>
<accession>A0AAV8YWU3</accession>
<dbReference type="AlphaFoldDB" id="A0AAV8YWU3"/>
<protein>
    <recommendedName>
        <fullName evidence="3">Retrotransposon gag domain-containing protein</fullName>
    </recommendedName>
</protein>
<proteinExistence type="predicted"/>
<evidence type="ECO:0008006" key="3">
    <source>
        <dbReference type="Google" id="ProtNLM"/>
    </source>
</evidence>
<name>A0AAV8YWU3_9CUCU</name>
<dbReference type="Proteomes" id="UP001162156">
    <property type="component" value="Unassembled WGS sequence"/>
</dbReference>